<dbReference type="RefSeq" id="WP_273639201.1">
    <property type="nucleotide sequence ID" value="NZ_JAQQXP010000001.1"/>
</dbReference>
<protein>
    <submittedName>
        <fullName evidence="1">DUF3549 family protein</fullName>
    </submittedName>
</protein>
<reference evidence="1 2" key="1">
    <citation type="submission" date="2022-10" db="EMBL/GenBank/DDBJ databases">
        <title>Alteromonas sp. chi3 Genome sequencing.</title>
        <authorList>
            <person name="Park S."/>
        </authorList>
    </citation>
    <scope>NUCLEOTIDE SEQUENCE [LARGE SCALE GENOMIC DNA]</scope>
    <source>
        <strain evidence="2">chi3</strain>
    </source>
</reference>
<accession>A0ABT5L1V0</accession>
<comment type="caution">
    <text evidence="1">The sequence shown here is derived from an EMBL/GenBank/DDBJ whole genome shotgun (WGS) entry which is preliminary data.</text>
</comment>
<evidence type="ECO:0000313" key="1">
    <source>
        <dbReference type="EMBL" id="MDC8830394.1"/>
    </source>
</evidence>
<organism evidence="1 2">
    <name type="scientific">Alteromonas gilva</name>
    <dbReference type="NCBI Taxonomy" id="2987522"/>
    <lineage>
        <taxon>Bacteria</taxon>
        <taxon>Pseudomonadati</taxon>
        <taxon>Pseudomonadota</taxon>
        <taxon>Gammaproteobacteria</taxon>
        <taxon>Alteromonadales</taxon>
        <taxon>Alteromonadaceae</taxon>
        <taxon>Alteromonas/Salinimonas group</taxon>
        <taxon>Alteromonas</taxon>
    </lineage>
</organism>
<evidence type="ECO:0000313" key="2">
    <source>
        <dbReference type="Proteomes" id="UP001218788"/>
    </source>
</evidence>
<gene>
    <name evidence="1" type="ORF">OIK42_06400</name>
</gene>
<sequence>MNSKNIHSLSEFLLHAGTDYRIFDLGRGVFPVSSQDFLDIENGKVCPPRPRQQHVWYAVVFWQTRPKAQRYIWFVKFPVDEQGMLVQAARNHFLQIIVDALGHQIAADQAADELPDNPYTFTPTQQQMAQFSAITRQALGDPKNDAAPLVEQYLQTPAVIDWQKLPVQAIADTLIAMNDTLAEHIVNHYEHFSEPFIDTMLSSLESVELNSQLRDFFIQQTLEHAREDSQHQRVSELLRALSSPVFSAPVNACINQLFDIVAQPDMHLLSVIAARHYAQLDTLTAQRFLEAAAKADQAGAHQHALFIGLFSDLVQIPVLRRTMLTLAKAHQHNPVMQQSVAALFNQAGSAQ</sequence>
<dbReference type="Pfam" id="PF12069">
    <property type="entry name" value="DUF3549"/>
    <property type="match status" value="1"/>
</dbReference>
<dbReference type="InterPro" id="IPR021936">
    <property type="entry name" value="DUF3549"/>
</dbReference>
<dbReference type="Proteomes" id="UP001218788">
    <property type="component" value="Unassembled WGS sequence"/>
</dbReference>
<name>A0ABT5L1V0_9ALTE</name>
<dbReference type="EMBL" id="JAQQXP010000001">
    <property type="protein sequence ID" value="MDC8830394.1"/>
    <property type="molecule type" value="Genomic_DNA"/>
</dbReference>
<keyword evidence="2" id="KW-1185">Reference proteome</keyword>
<proteinExistence type="predicted"/>